<dbReference type="SUPFAM" id="SSF103473">
    <property type="entry name" value="MFS general substrate transporter"/>
    <property type="match status" value="1"/>
</dbReference>
<dbReference type="GeneID" id="41976907"/>
<evidence type="ECO:0000256" key="1">
    <source>
        <dbReference type="ARBA" id="ARBA00004141"/>
    </source>
</evidence>
<feature type="transmembrane region" description="Helical" evidence="6">
    <location>
        <begin position="91"/>
        <end position="111"/>
    </location>
</feature>
<evidence type="ECO:0000256" key="4">
    <source>
        <dbReference type="ARBA" id="ARBA00022989"/>
    </source>
</evidence>
<dbReference type="RefSeq" id="XP_030991127.1">
    <property type="nucleotide sequence ID" value="XM_031144427.1"/>
</dbReference>
<keyword evidence="5 6" id="KW-0472">Membrane</keyword>
<evidence type="ECO:0000313" key="8">
    <source>
        <dbReference type="EMBL" id="TPX09416.1"/>
    </source>
</evidence>
<dbReference type="InterPro" id="IPR020846">
    <property type="entry name" value="MFS_dom"/>
</dbReference>
<dbReference type="AlphaFoldDB" id="A0A507ARU1"/>
<comment type="subcellular location">
    <subcellularLocation>
        <location evidence="1">Membrane</location>
        <topology evidence="1">Multi-pass membrane protein</topology>
    </subcellularLocation>
</comment>
<dbReference type="GO" id="GO:0016020">
    <property type="term" value="C:membrane"/>
    <property type="evidence" value="ECO:0007669"/>
    <property type="project" value="UniProtKB-SubCell"/>
</dbReference>
<dbReference type="PANTHER" id="PTHR48022:SF38">
    <property type="entry name" value="MAJOR FACILITATOR SUPERFAMILY (MFS) PROFILE DOMAIN-CONTAINING PROTEIN-RELATED"/>
    <property type="match status" value="1"/>
</dbReference>
<keyword evidence="3 6" id="KW-0812">Transmembrane</keyword>
<reference evidence="8 9" key="1">
    <citation type="submission" date="2019-06" db="EMBL/GenBank/DDBJ databases">
        <title>Draft genome sequence of the filamentous fungus Phialemoniopsis curvata isolated from diesel fuel.</title>
        <authorList>
            <person name="Varaljay V.A."/>
            <person name="Lyon W.J."/>
            <person name="Crouch A.L."/>
            <person name="Drake C.E."/>
            <person name="Hollomon J.M."/>
            <person name="Nadeau L.J."/>
            <person name="Nunn H.S."/>
            <person name="Stevenson B.S."/>
            <person name="Bojanowski C.L."/>
            <person name="Crookes-Goodson W.J."/>
        </authorList>
    </citation>
    <scope>NUCLEOTIDE SEQUENCE [LARGE SCALE GENOMIC DNA]</scope>
    <source>
        <strain evidence="8 9">D216</strain>
    </source>
</reference>
<dbReference type="GO" id="GO:0005351">
    <property type="term" value="F:carbohydrate:proton symporter activity"/>
    <property type="evidence" value="ECO:0007669"/>
    <property type="project" value="TreeGrafter"/>
</dbReference>
<sequence>MNGLFSAGGMTGALLMGWLCDAKGRQQALAVSSIVAIVGGALQAGAVAIAMLLVARFITGIGVAMLVTLVPIFQSEIAPPASQGFLVGQHGFILVVGYALAGWTGFSSYFARTILFQWRFPLALSLHLASSTSHGSFMDP</sequence>
<dbReference type="InterPro" id="IPR036259">
    <property type="entry name" value="MFS_trans_sf"/>
</dbReference>
<gene>
    <name evidence="8" type="ORF">E0L32_009460</name>
</gene>
<feature type="transmembrane region" description="Helical" evidence="6">
    <location>
        <begin position="61"/>
        <end position="79"/>
    </location>
</feature>
<comment type="similarity">
    <text evidence="2">Belongs to the major facilitator superfamily. Sugar transporter (TC 2.A.1.1) family.</text>
</comment>
<dbReference type="InterPro" id="IPR005828">
    <property type="entry name" value="MFS_sugar_transport-like"/>
</dbReference>
<dbReference type="Gene3D" id="1.20.1250.20">
    <property type="entry name" value="MFS general substrate transporter like domains"/>
    <property type="match status" value="1"/>
</dbReference>
<dbReference type="PANTHER" id="PTHR48022">
    <property type="entry name" value="PLASTIDIC GLUCOSE TRANSPORTER 4"/>
    <property type="match status" value="1"/>
</dbReference>
<dbReference type="PROSITE" id="PS50850">
    <property type="entry name" value="MFS"/>
    <property type="match status" value="1"/>
</dbReference>
<name>A0A507ARU1_9PEZI</name>
<feature type="domain" description="Major facilitator superfamily (MFS) profile" evidence="7">
    <location>
        <begin position="1"/>
        <end position="140"/>
    </location>
</feature>
<evidence type="ECO:0000256" key="2">
    <source>
        <dbReference type="ARBA" id="ARBA00010992"/>
    </source>
</evidence>
<feature type="transmembrane region" description="Helical" evidence="6">
    <location>
        <begin position="32"/>
        <end position="54"/>
    </location>
</feature>
<keyword evidence="4 6" id="KW-1133">Transmembrane helix</keyword>
<evidence type="ECO:0000256" key="3">
    <source>
        <dbReference type="ARBA" id="ARBA00022692"/>
    </source>
</evidence>
<dbReference type="OrthoDB" id="6612291at2759"/>
<protein>
    <recommendedName>
        <fullName evidence="7">Major facilitator superfamily (MFS) profile domain-containing protein</fullName>
    </recommendedName>
</protein>
<accession>A0A507ARU1</accession>
<dbReference type="InterPro" id="IPR050360">
    <property type="entry name" value="MFS_Sugar_Transporters"/>
</dbReference>
<keyword evidence="9" id="KW-1185">Reference proteome</keyword>
<evidence type="ECO:0000256" key="6">
    <source>
        <dbReference type="SAM" id="Phobius"/>
    </source>
</evidence>
<proteinExistence type="inferred from homology"/>
<dbReference type="Proteomes" id="UP000319257">
    <property type="component" value="Unassembled WGS sequence"/>
</dbReference>
<dbReference type="Pfam" id="PF00083">
    <property type="entry name" value="Sugar_tr"/>
    <property type="match status" value="1"/>
</dbReference>
<organism evidence="8 9">
    <name type="scientific">Thyridium curvatum</name>
    <dbReference type="NCBI Taxonomy" id="1093900"/>
    <lineage>
        <taxon>Eukaryota</taxon>
        <taxon>Fungi</taxon>
        <taxon>Dikarya</taxon>
        <taxon>Ascomycota</taxon>
        <taxon>Pezizomycotina</taxon>
        <taxon>Sordariomycetes</taxon>
        <taxon>Sordariomycetidae</taxon>
        <taxon>Thyridiales</taxon>
        <taxon>Thyridiaceae</taxon>
        <taxon>Thyridium</taxon>
    </lineage>
</organism>
<evidence type="ECO:0000313" key="9">
    <source>
        <dbReference type="Proteomes" id="UP000319257"/>
    </source>
</evidence>
<dbReference type="EMBL" id="SKBQ01000068">
    <property type="protein sequence ID" value="TPX09416.1"/>
    <property type="molecule type" value="Genomic_DNA"/>
</dbReference>
<comment type="caution">
    <text evidence="8">The sequence shown here is derived from an EMBL/GenBank/DDBJ whole genome shotgun (WGS) entry which is preliminary data.</text>
</comment>
<evidence type="ECO:0000259" key="7">
    <source>
        <dbReference type="PROSITE" id="PS50850"/>
    </source>
</evidence>
<dbReference type="InParanoid" id="A0A507ARU1"/>
<evidence type="ECO:0000256" key="5">
    <source>
        <dbReference type="ARBA" id="ARBA00023136"/>
    </source>
</evidence>